<proteinExistence type="predicted"/>
<reference evidence="2" key="1">
    <citation type="submission" date="2020-05" db="EMBL/GenBank/DDBJ databases">
        <authorList>
            <person name="Chiriac C."/>
            <person name="Salcher M."/>
            <person name="Ghai R."/>
            <person name="Kavagutti S V."/>
        </authorList>
    </citation>
    <scope>NUCLEOTIDE SEQUENCE</scope>
</reference>
<organism evidence="2">
    <name type="scientific">freshwater metagenome</name>
    <dbReference type="NCBI Taxonomy" id="449393"/>
    <lineage>
        <taxon>unclassified sequences</taxon>
        <taxon>metagenomes</taxon>
        <taxon>ecological metagenomes</taxon>
    </lineage>
</organism>
<evidence type="ECO:0000256" key="1">
    <source>
        <dbReference type="SAM" id="MobiDB-lite"/>
    </source>
</evidence>
<sequence length="143" mass="16332">MVDSFHGVDQFDLSDRLVEVSETKFGQEFPHFFGDEFKEVDNEFGFAGETSPQLRILGGDTNWTRVEMADTHHDAARDHERRRGESEFFSSEERSDDDVATSFELAVDLHNDPVAKLVQQKCLLSLCKSEFPRRASVFQGGQR</sequence>
<feature type="region of interest" description="Disordered" evidence="1">
    <location>
        <begin position="72"/>
        <end position="96"/>
    </location>
</feature>
<dbReference type="EMBL" id="CAEZXY010000198">
    <property type="protein sequence ID" value="CAB4728711.1"/>
    <property type="molecule type" value="Genomic_DNA"/>
</dbReference>
<feature type="compositionally biased region" description="Basic and acidic residues" evidence="1">
    <location>
        <begin position="72"/>
        <end position="86"/>
    </location>
</feature>
<dbReference type="AlphaFoldDB" id="A0A6J6S1Q7"/>
<gene>
    <name evidence="2" type="ORF">UFOPK2624_02183</name>
</gene>
<protein>
    <submittedName>
        <fullName evidence="2">Unannotated protein</fullName>
    </submittedName>
</protein>
<accession>A0A6J6S1Q7</accession>
<evidence type="ECO:0000313" key="2">
    <source>
        <dbReference type="EMBL" id="CAB4728711.1"/>
    </source>
</evidence>
<name>A0A6J6S1Q7_9ZZZZ</name>